<evidence type="ECO:0000256" key="1">
    <source>
        <dbReference type="SAM" id="MobiDB-lite"/>
    </source>
</evidence>
<feature type="compositionally biased region" description="Basic and acidic residues" evidence="1">
    <location>
        <begin position="83"/>
        <end position="102"/>
    </location>
</feature>
<keyword evidence="3" id="KW-1185">Reference proteome</keyword>
<organism evidence="2 3">
    <name type="scientific">Recurvomyces mirabilis</name>
    <dbReference type="NCBI Taxonomy" id="574656"/>
    <lineage>
        <taxon>Eukaryota</taxon>
        <taxon>Fungi</taxon>
        <taxon>Dikarya</taxon>
        <taxon>Ascomycota</taxon>
        <taxon>Pezizomycotina</taxon>
        <taxon>Dothideomycetes</taxon>
        <taxon>Dothideomycetidae</taxon>
        <taxon>Mycosphaerellales</taxon>
        <taxon>Teratosphaeriaceae</taxon>
        <taxon>Recurvomyces</taxon>
    </lineage>
</organism>
<protein>
    <submittedName>
        <fullName evidence="2">Uncharacterized protein</fullName>
    </submittedName>
</protein>
<feature type="compositionally biased region" description="Polar residues" evidence="1">
    <location>
        <begin position="44"/>
        <end position="78"/>
    </location>
</feature>
<evidence type="ECO:0000313" key="2">
    <source>
        <dbReference type="EMBL" id="KAK3673074.1"/>
    </source>
</evidence>
<proteinExistence type="predicted"/>
<dbReference type="Proteomes" id="UP001274830">
    <property type="component" value="Unassembled WGS sequence"/>
</dbReference>
<dbReference type="AlphaFoldDB" id="A0AAE0WJX3"/>
<accession>A0AAE0WJX3</accession>
<feature type="region of interest" description="Disordered" evidence="1">
    <location>
        <begin position="1"/>
        <end position="105"/>
    </location>
</feature>
<name>A0AAE0WJX3_9PEZI</name>
<reference evidence="2" key="1">
    <citation type="submission" date="2023-07" db="EMBL/GenBank/DDBJ databases">
        <title>Black Yeasts Isolated from many extreme environments.</title>
        <authorList>
            <person name="Coleine C."/>
            <person name="Stajich J.E."/>
            <person name="Selbmann L."/>
        </authorList>
    </citation>
    <scope>NUCLEOTIDE SEQUENCE</scope>
    <source>
        <strain evidence="2">CCFEE 5485</strain>
    </source>
</reference>
<feature type="compositionally biased region" description="Basic and acidic residues" evidence="1">
    <location>
        <begin position="1"/>
        <end position="28"/>
    </location>
</feature>
<dbReference type="EMBL" id="JAUTXT010000027">
    <property type="protein sequence ID" value="KAK3673074.1"/>
    <property type="molecule type" value="Genomic_DNA"/>
</dbReference>
<gene>
    <name evidence="2" type="ORF">LTR78_006914</name>
</gene>
<sequence length="142" mass="15503">MSEWSDRRGLSQRGKEVHVRGEAREWPAPRKQSGAGIIDAVRRASTSSSDGLDKTISNTSGAPASPTSGRRRSSNTALFANLESHKRGSEDYGERRQSHSEHASAGVFSGWYNSTFRGYAKNVAPPAPIKEVNQESKRGVME</sequence>
<comment type="caution">
    <text evidence="2">The sequence shown here is derived from an EMBL/GenBank/DDBJ whole genome shotgun (WGS) entry which is preliminary data.</text>
</comment>
<evidence type="ECO:0000313" key="3">
    <source>
        <dbReference type="Proteomes" id="UP001274830"/>
    </source>
</evidence>